<feature type="transmembrane region" description="Helical" evidence="4">
    <location>
        <begin position="321"/>
        <end position="339"/>
    </location>
</feature>
<proteinExistence type="predicted"/>
<feature type="transmembrane region" description="Helical" evidence="4">
    <location>
        <begin position="385"/>
        <end position="405"/>
    </location>
</feature>
<feature type="transmembrane region" description="Helical" evidence="4">
    <location>
        <begin position="245"/>
        <end position="266"/>
    </location>
</feature>
<dbReference type="Pfam" id="PF07690">
    <property type="entry name" value="MFS_1"/>
    <property type="match status" value="1"/>
</dbReference>
<comment type="caution">
    <text evidence="5">The sequence shown here is derived from an EMBL/GenBank/DDBJ whole genome shotgun (WGS) entry which is preliminary data.</text>
</comment>
<gene>
    <name evidence="5" type="primary">arsJ</name>
    <name evidence="5" type="ORF">KNW02_19815</name>
</gene>
<dbReference type="EMBL" id="JAHKNG010000077">
    <property type="protein sequence ID" value="MBU3032327.1"/>
    <property type="molecule type" value="Genomic_DNA"/>
</dbReference>
<feature type="transmembrane region" description="Helical" evidence="4">
    <location>
        <begin position="411"/>
        <end position="430"/>
    </location>
</feature>
<evidence type="ECO:0000256" key="3">
    <source>
        <dbReference type="ARBA" id="ARBA00023136"/>
    </source>
</evidence>
<evidence type="ECO:0000313" key="5">
    <source>
        <dbReference type="EMBL" id="MBU3032327.1"/>
    </source>
</evidence>
<keyword evidence="3 4" id="KW-0472">Membrane</keyword>
<dbReference type="NCBIfam" id="NF033734">
    <property type="entry name" value="MFS_ArsJ"/>
    <property type="match status" value="1"/>
</dbReference>
<protein>
    <submittedName>
        <fullName evidence="5">Organoarsenical effux MFS transporter ArsJ</fullName>
    </submittedName>
</protein>
<feature type="transmembrane region" description="Helical" evidence="4">
    <location>
        <begin position="117"/>
        <end position="137"/>
    </location>
</feature>
<evidence type="ECO:0000313" key="6">
    <source>
        <dbReference type="Proteomes" id="UP001166191"/>
    </source>
</evidence>
<name>A0ABS6ANZ3_9RHOB</name>
<evidence type="ECO:0000256" key="2">
    <source>
        <dbReference type="ARBA" id="ARBA00022989"/>
    </source>
</evidence>
<sequence>MGLCLPSGGRGANGGGVTVSVATPANPIRAYAAVTAAYWAFMLSDGALRMLVLLHFNGLGFSPVQLAYLFLLYEIAGIITNLAAGWLAARFGLAATLYAGLGIQIAALVALAQLDPAWSVGASVVFVMAVQGASGVAKDLAKMSSKSAVKVLAPAAEGGLFRWVAALTGSKNAVKGFGFFLGAGLLAWAGFQTAVWGMAAVLAVILLAVALFLPPGLPGRMKSAESWSGWRSQDPRVNRLSLARMFLFGARDVWFVVGIPIYFQAVMSDGTAEGRREAFFLVGGFMAAWIILYGAVQATAPRILGGAHRPEPAVTQDAIRWAGLLVPIPFVLALAVLVAGNPAPWLTGLLVLGLLAFGYVFAINSSVHSYLILAFGQVDRITRDVGFYYMANAAGRLMGTLLSGISYQLGGLALCLATAGAMAAASWWAVRRVA</sequence>
<dbReference type="InterPro" id="IPR011701">
    <property type="entry name" value="MFS"/>
</dbReference>
<dbReference type="PANTHER" id="PTHR23547">
    <property type="entry name" value="MAJOR FACILITATOR SUPERFAMILY DOMAIN, GENERAL SUBSTRATE TRANSPORTER"/>
    <property type="match status" value="1"/>
</dbReference>
<feature type="transmembrane region" description="Helical" evidence="4">
    <location>
        <begin position="91"/>
        <end position="111"/>
    </location>
</feature>
<feature type="transmembrane region" description="Helical" evidence="4">
    <location>
        <begin position="278"/>
        <end position="300"/>
    </location>
</feature>
<dbReference type="InterPro" id="IPR047769">
    <property type="entry name" value="MFS_ArsJ"/>
</dbReference>
<feature type="transmembrane region" description="Helical" evidence="4">
    <location>
        <begin position="172"/>
        <end position="189"/>
    </location>
</feature>
<keyword evidence="6" id="KW-1185">Reference proteome</keyword>
<dbReference type="PANTHER" id="PTHR23547:SF1">
    <property type="entry name" value="MAJOR FACILITATOR SUPERFAMILY MFS_1"/>
    <property type="match status" value="1"/>
</dbReference>
<evidence type="ECO:0000256" key="4">
    <source>
        <dbReference type="SAM" id="Phobius"/>
    </source>
</evidence>
<keyword evidence="2 4" id="KW-1133">Transmembrane helix</keyword>
<keyword evidence="1 4" id="KW-0812">Transmembrane</keyword>
<accession>A0ABS6ANZ3</accession>
<feature type="transmembrane region" description="Helical" evidence="4">
    <location>
        <begin position="195"/>
        <end position="213"/>
    </location>
</feature>
<reference evidence="5" key="1">
    <citation type="submission" date="2021-06" db="EMBL/GenBank/DDBJ databases">
        <title>Paracoccus bacterium XHP0099 sp. nov., isolated from the surface waters of the Yellow Sea.</title>
        <authorList>
            <person name="Xue H."/>
            <person name="Zhang D."/>
        </authorList>
    </citation>
    <scope>NUCLEOTIDE SEQUENCE</scope>
    <source>
        <strain evidence="5">XHP0099</strain>
    </source>
</reference>
<feature type="transmembrane region" description="Helical" evidence="4">
    <location>
        <begin position="345"/>
        <end position="373"/>
    </location>
</feature>
<evidence type="ECO:0000256" key="1">
    <source>
        <dbReference type="ARBA" id="ARBA00022692"/>
    </source>
</evidence>
<organism evidence="5 6">
    <name type="scientific">Paracoccus marinaquae</name>
    <dbReference type="NCBI Taxonomy" id="2841926"/>
    <lineage>
        <taxon>Bacteria</taxon>
        <taxon>Pseudomonadati</taxon>
        <taxon>Pseudomonadota</taxon>
        <taxon>Alphaproteobacteria</taxon>
        <taxon>Rhodobacterales</taxon>
        <taxon>Paracoccaceae</taxon>
        <taxon>Paracoccus</taxon>
    </lineage>
</organism>
<dbReference type="Proteomes" id="UP001166191">
    <property type="component" value="Unassembled WGS sequence"/>
</dbReference>